<dbReference type="Pfam" id="PF14223">
    <property type="entry name" value="Retrotran_gag_2"/>
    <property type="match status" value="1"/>
</dbReference>
<protein>
    <recommendedName>
        <fullName evidence="8">Sulfotransferase</fullName>
    </recommendedName>
</protein>
<dbReference type="SUPFAM" id="SSF52540">
    <property type="entry name" value="P-loop containing nucleoside triphosphate hydrolases"/>
    <property type="match status" value="1"/>
</dbReference>
<evidence type="ECO:0000256" key="1">
    <source>
        <dbReference type="ARBA" id="ARBA00005771"/>
    </source>
</evidence>
<name>A0A803MMW6_CHEQI</name>
<dbReference type="Proteomes" id="UP000596660">
    <property type="component" value="Unplaced"/>
</dbReference>
<evidence type="ECO:0000313" key="7">
    <source>
        <dbReference type="Proteomes" id="UP000596660"/>
    </source>
</evidence>
<reference evidence="6" key="2">
    <citation type="submission" date="2021-03" db="UniProtKB">
        <authorList>
            <consortium name="EnsemblPlants"/>
        </authorList>
    </citation>
    <scope>IDENTIFICATION</scope>
</reference>
<sequence>MFFSVNTSANVISANINTISMLDGTNFKTWKENVMIVLGCMDLDLALRVERPAALTDSSSSIEKGNMEKWERSNRMCLMIMKHAIPESFRGTMSEEDNAKSFLTELEKRFAKNEKAEISTLLSSLVSQKYKGTWNIREYIMEMSHIASKLKALKLEPSDDLLVHLVLISLPKQFSQFKVSYNCQKEKWTLNELISHCVQEEERLKQEKTESAHLASSSKDGKKRKKGKDAVSQPQKKQHKEDKAETKHLDASSVGCLNCRKPSDGERYIYVENGKAIEVEAISTFRSKGYKFYDPTTRSIFESGNARFFEDVEFGGKNKVKEFIFEEEQVSLPSFVINHDQTLILGMIEGLRIVNGIDRPLKLLCDNRSAVLYANNNKSLSKSKHIDVKFRAVKERVESKQLSLEHISTNSMIADPLTKGLPPKVFHEHTTLKGWRTPNLYLFQRFWCQPKEIQAIISAQTHFEAHDSDVIIATIPKSGTTWLKALVFAIVNRRRFDVNSIDHPLLRSNPHDLVPFLEYKVYADNQVPNLSNLDSPRLFASHVPYTSNCKVVCICRNPFDTFVSIWHFMTNIRPNNLGPFSLEEAFDMYCMGQVGYGPYWDHMLGYWKESLNSPQKVMFLKYEDLKEDVNLQVTRLAEFLGCLFSAQEKRDHVVEDITKLCSFQNMKNLEVNKDGKSILNFDNKGLFRKGEVGDWVNLLSEEMVERLSQIMDEKLAGTGLEFPNILKS</sequence>
<dbReference type="InterPro" id="IPR057670">
    <property type="entry name" value="SH3_retrovirus"/>
</dbReference>
<evidence type="ECO:0000259" key="4">
    <source>
        <dbReference type="Pfam" id="PF00685"/>
    </source>
</evidence>
<dbReference type="PANTHER" id="PTHR11783">
    <property type="entry name" value="SULFOTRANSFERASE SULT"/>
    <property type="match status" value="1"/>
</dbReference>
<dbReference type="InterPro" id="IPR027417">
    <property type="entry name" value="P-loop_NTPase"/>
</dbReference>
<feature type="region of interest" description="Disordered" evidence="3">
    <location>
        <begin position="205"/>
        <end position="247"/>
    </location>
</feature>
<dbReference type="InterPro" id="IPR000863">
    <property type="entry name" value="Sulfotransferase_dom"/>
</dbReference>
<dbReference type="GO" id="GO:0008146">
    <property type="term" value="F:sulfotransferase activity"/>
    <property type="evidence" value="ECO:0007669"/>
    <property type="project" value="InterPro"/>
</dbReference>
<dbReference type="Gramene" id="AUR62032617-RA">
    <property type="protein sequence ID" value="AUR62032617-RA:cds"/>
    <property type="gene ID" value="AUR62032617"/>
</dbReference>
<evidence type="ECO:0008006" key="8">
    <source>
        <dbReference type="Google" id="ProtNLM"/>
    </source>
</evidence>
<evidence type="ECO:0000256" key="2">
    <source>
        <dbReference type="ARBA" id="ARBA00022679"/>
    </source>
</evidence>
<dbReference type="Pfam" id="PF00685">
    <property type="entry name" value="Sulfotransfer_1"/>
    <property type="match status" value="1"/>
</dbReference>
<dbReference type="Gene3D" id="3.40.50.300">
    <property type="entry name" value="P-loop containing nucleotide triphosphate hydrolases"/>
    <property type="match status" value="1"/>
</dbReference>
<evidence type="ECO:0000259" key="5">
    <source>
        <dbReference type="Pfam" id="PF25597"/>
    </source>
</evidence>
<dbReference type="CDD" id="cd09272">
    <property type="entry name" value="RNase_HI_RT_Ty1"/>
    <property type="match status" value="1"/>
</dbReference>
<feature type="domain" description="Sulfotransferase" evidence="4">
    <location>
        <begin position="467"/>
        <end position="719"/>
    </location>
</feature>
<keyword evidence="2" id="KW-0808">Transferase</keyword>
<feature type="domain" description="Retroviral polymerase SH3-like" evidence="5">
    <location>
        <begin position="287"/>
        <end position="319"/>
    </location>
</feature>
<evidence type="ECO:0000256" key="3">
    <source>
        <dbReference type="SAM" id="MobiDB-lite"/>
    </source>
</evidence>
<organism evidence="6 7">
    <name type="scientific">Chenopodium quinoa</name>
    <name type="common">Quinoa</name>
    <dbReference type="NCBI Taxonomy" id="63459"/>
    <lineage>
        <taxon>Eukaryota</taxon>
        <taxon>Viridiplantae</taxon>
        <taxon>Streptophyta</taxon>
        <taxon>Embryophyta</taxon>
        <taxon>Tracheophyta</taxon>
        <taxon>Spermatophyta</taxon>
        <taxon>Magnoliopsida</taxon>
        <taxon>eudicotyledons</taxon>
        <taxon>Gunneridae</taxon>
        <taxon>Pentapetalae</taxon>
        <taxon>Caryophyllales</taxon>
        <taxon>Chenopodiaceae</taxon>
        <taxon>Chenopodioideae</taxon>
        <taxon>Atripliceae</taxon>
        <taxon>Chenopodium</taxon>
    </lineage>
</organism>
<dbReference type="EnsemblPlants" id="AUR62032617-RA">
    <property type="protein sequence ID" value="AUR62032617-RA:cds"/>
    <property type="gene ID" value="AUR62032617"/>
</dbReference>
<comment type="similarity">
    <text evidence="1">Belongs to the sulfotransferase 1 family.</text>
</comment>
<dbReference type="AlphaFoldDB" id="A0A803MMW6"/>
<reference evidence="6" key="1">
    <citation type="journal article" date="2017" name="Nature">
        <title>The genome of Chenopodium quinoa.</title>
        <authorList>
            <person name="Jarvis D.E."/>
            <person name="Ho Y.S."/>
            <person name="Lightfoot D.J."/>
            <person name="Schmoeckel S.M."/>
            <person name="Li B."/>
            <person name="Borm T.J.A."/>
            <person name="Ohyanagi H."/>
            <person name="Mineta K."/>
            <person name="Michell C.T."/>
            <person name="Saber N."/>
            <person name="Kharbatia N.M."/>
            <person name="Rupper R.R."/>
            <person name="Sharp A.R."/>
            <person name="Dally N."/>
            <person name="Boughton B.A."/>
            <person name="Woo Y.H."/>
            <person name="Gao G."/>
            <person name="Schijlen E.G.W.M."/>
            <person name="Guo X."/>
            <person name="Momin A.A."/>
            <person name="Negrao S."/>
            <person name="Al-Babili S."/>
            <person name="Gehring C."/>
            <person name="Roessner U."/>
            <person name="Jung C."/>
            <person name="Murphy K."/>
            <person name="Arold S.T."/>
            <person name="Gojobori T."/>
            <person name="van der Linden C.G."/>
            <person name="van Loo E.N."/>
            <person name="Jellen E.N."/>
            <person name="Maughan P.J."/>
            <person name="Tester M."/>
        </authorList>
    </citation>
    <scope>NUCLEOTIDE SEQUENCE [LARGE SCALE GENOMIC DNA]</scope>
    <source>
        <strain evidence="6">cv. PI 614886</strain>
    </source>
</reference>
<proteinExistence type="inferred from homology"/>
<keyword evidence="7" id="KW-1185">Reference proteome</keyword>
<accession>A0A803MMW6</accession>
<dbReference type="Pfam" id="PF25597">
    <property type="entry name" value="SH3_retrovirus"/>
    <property type="match status" value="1"/>
</dbReference>
<evidence type="ECO:0000313" key="6">
    <source>
        <dbReference type="EnsemblPlants" id="AUR62032617-RA:cds"/>
    </source>
</evidence>